<keyword evidence="1" id="KW-0614">Plasmid</keyword>
<dbReference type="AlphaFoldDB" id="A0A6G9VWL6"/>
<dbReference type="EMBL" id="CP059996">
    <property type="protein sequence ID" value="QNA70474.1"/>
    <property type="molecule type" value="Genomic_DNA"/>
</dbReference>
<name>A0A6G9VWL6_9BACT</name>
<dbReference type="RefSeq" id="WP_167751061.1">
    <property type="nucleotide sequence ID" value="NZ_CP045454.1"/>
</dbReference>
<evidence type="ECO:0000313" key="2">
    <source>
        <dbReference type="Proteomes" id="UP000502831"/>
    </source>
</evidence>
<gene>
    <name evidence="1" type="ORF">FA584_14310</name>
</gene>
<evidence type="ECO:0000313" key="1">
    <source>
        <dbReference type="EMBL" id="QNA70474.1"/>
    </source>
</evidence>
<sequence>MECARTEDLEFVLNVASRTPKKVWTLEDIGGQLIICAGYHLVNRINYFITEVEWEDENIEVQYCDKDADIDESTIQKALKGMLDHLMIMARLPIRITSWSFS</sequence>
<organism evidence="1 2">
    <name type="scientific">Sulfurospirillum diekertiae</name>
    <dbReference type="NCBI Taxonomy" id="1854492"/>
    <lineage>
        <taxon>Bacteria</taxon>
        <taxon>Pseudomonadati</taxon>
        <taxon>Campylobacterota</taxon>
        <taxon>Epsilonproteobacteria</taxon>
        <taxon>Campylobacterales</taxon>
        <taxon>Sulfurospirillaceae</taxon>
        <taxon>Sulfurospirillum</taxon>
    </lineage>
</organism>
<accession>A0A6G9VWL6</accession>
<protein>
    <submittedName>
        <fullName evidence="1">Uncharacterized protein</fullName>
    </submittedName>
</protein>
<geneLocation type="plasmid" evidence="1 2">
    <name>pSDCE1</name>
</geneLocation>
<proteinExistence type="predicted"/>
<dbReference type="Proteomes" id="UP000502831">
    <property type="component" value="Plasmid pSDCE1"/>
</dbReference>
<reference evidence="1 2" key="1">
    <citation type="submission" date="2020-08" db="EMBL/GenBank/DDBJ databases">
        <title>Genome of Dechlorinating Sulfurospirillum strain ACSDCE.</title>
        <authorList>
            <person name="Yang Y."/>
            <person name="Huo L."/>
            <person name="Yan J."/>
        </authorList>
    </citation>
    <scope>NUCLEOTIDE SEQUENCE [LARGE SCALE GENOMIC DNA]</scope>
    <source>
        <strain evidence="1 2">ACSDCE</strain>
        <plasmid evidence="1 2">pSDCE1</plasmid>
    </source>
</reference>